<evidence type="ECO:0000256" key="1">
    <source>
        <dbReference type="ARBA" id="ARBA00001936"/>
    </source>
</evidence>
<dbReference type="Gene3D" id="3.60.21.10">
    <property type="match status" value="1"/>
</dbReference>
<evidence type="ECO:0000313" key="12">
    <source>
        <dbReference type="EnsemblProtists" id="PYU1_T003334"/>
    </source>
</evidence>
<dbReference type="OMA" id="AMTWNAR"/>
<dbReference type="GO" id="GO:0046872">
    <property type="term" value="F:metal ion binding"/>
    <property type="evidence" value="ECO:0007669"/>
    <property type="project" value="UniProtKB-KW"/>
</dbReference>
<evidence type="ECO:0000256" key="9">
    <source>
        <dbReference type="ARBA" id="ARBA00023211"/>
    </source>
</evidence>
<proteinExistence type="inferred from homology"/>
<evidence type="ECO:0000256" key="7">
    <source>
        <dbReference type="ARBA" id="ARBA00022989"/>
    </source>
</evidence>
<reference evidence="13" key="2">
    <citation type="submission" date="2010-04" db="EMBL/GenBank/DDBJ databases">
        <authorList>
            <person name="Buell R."/>
            <person name="Hamilton J."/>
            <person name="Hostetler J."/>
        </authorList>
    </citation>
    <scope>NUCLEOTIDE SEQUENCE [LARGE SCALE GENOMIC DNA]</scope>
    <source>
        <strain evidence="13">DAOM:BR144</strain>
    </source>
</reference>
<dbReference type="InterPro" id="IPR029052">
    <property type="entry name" value="Metallo-depent_PP-like"/>
</dbReference>
<sequence>MGVIRQLVAVVAVICFAQVGVFYLYAATTCRLDRYDRHDATADLRALVVSDIHLLGKRRRSWVERAWIDWQVRMTAHSAVDVHQPDLVLVLGDQFDEGGLPTPQSDWAEYVARFQRAFASFRSLKTLYLVGNHDTAFGRYMQIPEVQRFEHAFGPSNRIEFVGGHAFVVLNTMALDSDAMSEDVKAQAVNFLDSIDHEQLHARTANGSIVLLTHLPLYRVDDLRCGDARVRESGHVTYEHPAFKYAAHHHVLSQELSSKLLLQIQPSVVLSGHTHAWCAYDGHWTGAKEFTVPAFSWGQRPDPSYALLRLRSHQRVAQTGELEPIEAEVTVVRCDVPREGAIFALYILTAVGFVAANARRWLLRRDARRMMAPEYAKTD</sequence>
<dbReference type="HOGENOM" id="CLU_047168_2_0_1"/>
<organism evidence="12 13">
    <name type="scientific">Globisporangium ultimum (strain ATCC 200006 / CBS 805.95 / DAOM BR144)</name>
    <name type="common">Pythium ultimum</name>
    <dbReference type="NCBI Taxonomy" id="431595"/>
    <lineage>
        <taxon>Eukaryota</taxon>
        <taxon>Sar</taxon>
        <taxon>Stramenopiles</taxon>
        <taxon>Oomycota</taxon>
        <taxon>Peronosporomycetes</taxon>
        <taxon>Pythiales</taxon>
        <taxon>Pythiaceae</taxon>
        <taxon>Globisporangium</taxon>
    </lineage>
</organism>
<dbReference type="VEuPathDB" id="FungiDB:PYU1_G003324"/>
<dbReference type="InterPro" id="IPR004843">
    <property type="entry name" value="Calcineurin-like_PHP"/>
</dbReference>
<keyword evidence="9" id="KW-0464">Manganese</keyword>
<dbReference type="PANTHER" id="PTHR13315">
    <property type="entry name" value="METALLO PHOSPHOESTERASE RELATED"/>
    <property type="match status" value="1"/>
</dbReference>
<feature type="transmembrane region" description="Helical" evidence="10">
    <location>
        <begin position="343"/>
        <end position="362"/>
    </location>
</feature>
<name>K3WEE3_GLOUD</name>
<dbReference type="EMBL" id="GL376603">
    <property type="status" value="NOT_ANNOTATED_CDS"/>
    <property type="molecule type" value="Genomic_DNA"/>
</dbReference>
<evidence type="ECO:0000256" key="3">
    <source>
        <dbReference type="ARBA" id="ARBA00008895"/>
    </source>
</evidence>
<evidence type="ECO:0000256" key="10">
    <source>
        <dbReference type="SAM" id="Phobius"/>
    </source>
</evidence>
<dbReference type="Pfam" id="PF00149">
    <property type="entry name" value="Metallophos"/>
    <property type="match status" value="1"/>
</dbReference>
<evidence type="ECO:0000256" key="8">
    <source>
        <dbReference type="ARBA" id="ARBA00023136"/>
    </source>
</evidence>
<comment type="cofactor">
    <cofactor evidence="1">
        <name>Mn(2+)</name>
        <dbReference type="ChEBI" id="CHEBI:29035"/>
    </cofactor>
</comment>
<feature type="domain" description="Calcineurin-like phosphoesterase" evidence="11">
    <location>
        <begin position="45"/>
        <end position="276"/>
    </location>
</feature>
<feature type="transmembrane region" description="Helical" evidence="10">
    <location>
        <begin position="7"/>
        <end position="26"/>
    </location>
</feature>
<evidence type="ECO:0000256" key="6">
    <source>
        <dbReference type="ARBA" id="ARBA00022801"/>
    </source>
</evidence>
<evidence type="ECO:0000256" key="5">
    <source>
        <dbReference type="ARBA" id="ARBA00022723"/>
    </source>
</evidence>
<keyword evidence="6" id="KW-0378">Hydrolase</keyword>
<keyword evidence="4 10" id="KW-0812">Transmembrane</keyword>
<reference evidence="13" key="1">
    <citation type="journal article" date="2010" name="Genome Biol.">
        <title>Genome sequence of the necrotrophic plant pathogen Pythium ultimum reveals original pathogenicity mechanisms and effector repertoire.</title>
        <authorList>
            <person name="Levesque C.A."/>
            <person name="Brouwer H."/>
            <person name="Cano L."/>
            <person name="Hamilton J.P."/>
            <person name="Holt C."/>
            <person name="Huitema E."/>
            <person name="Raffaele S."/>
            <person name="Robideau G.P."/>
            <person name="Thines M."/>
            <person name="Win J."/>
            <person name="Zerillo M.M."/>
            <person name="Beakes G.W."/>
            <person name="Boore J.L."/>
            <person name="Busam D."/>
            <person name="Dumas B."/>
            <person name="Ferriera S."/>
            <person name="Fuerstenberg S.I."/>
            <person name="Gachon C.M."/>
            <person name="Gaulin E."/>
            <person name="Govers F."/>
            <person name="Grenville-Briggs L."/>
            <person name="Horner N."/>
            <person name="Hostetler J."/>
            <person name="Jiang R.H."/>
            <person name="Johnson J."/>
            <person name="Krajaejun T."/>
            <person name="Lin H."/>
            <person name="Meijer H.J."/>
            <person name="Moore B."/>
            <person name="Morris P."/>
            <person name="Phuntmart V."/>
            <person name="Puiu D."/>
            <person name="Shetty J."/>
            <person name="Stajich J.E."/>
            <person name="Tripathy S."/>
            <person name="Wawra S."/>
            <person name="van West P."/>
            <person name="Whitty B.R."/>
            <person name="Coutinho P.M."/>
            <person name="Henrissat B."/>
            <person name="Martin F."/>
            <person name="Thomas P.D."/>
            <person name="Tyler B.M."/>
            <person name="De Vries R.P."/>
            <person name="Kamoun S."/>
            <person name="Yandell M."/>
            <person name="Tisserat N."/>
            <person name="Buell C.R."/>
        </authorList>
    </citation>
    <scope>NUCLEOTIDE SEQUENCE</scope>
    <source>
        <strain evidence="13">DAOM:BR144</strain>
    </source>
</reference>
<reference evidence="12" key="3">
    <citation type="submission" date="2015-02" db="UniProtKB">
        <authorList>
            <consortium name="EnsemblProtists"/>
        </authorList>
    </citation>
    <scope>IDENTIFICATION</scope>
    <source>
        <strain evidence="12">DAOM BR144</strain>
    </source>
</reference>
<dbReference type="PANTHER" id="PTHR13315:SF0">
    <property type="entry name" value="METALLOPHOSPHOESTERASE 1"/>
    <property type="match status" value="1"/>
</dbReference>
<comment type="subcellular location">
    <subcellularLocation>
        <location evidence="2">Membrane</location>
        <topology evidence="2">Multi-pass membrane protein</topology>
    </subcellularLocation>
</comment>
<accession>K3WEE3</accession>
<dbReference type="AlphaFoldDB" id="K3WEE3"/>
<dbReference type="eggNOG" id="KOG3662">
    <property type="taxonomic scope" value="Eukaryota"/>
</dbReference>
<evidence type="ECO:0000259" key="11">
    <source>
        <dbReference type="Pfam" id="PF00149"/>
    </source>
</evidence>
<dbReference type="GO" id="GO:0016787">
    <property type="term" value="F:hydrolase activity"/>
    <property type="evidence" value="ECO:0007669"/>
    <property type="project" value="UniProtKB-KW"/>
</dbReference>
<dbReference type="Proteomes" id="UP000019132">
    <property type="component" value="Unassembled WGS sequence"/>
</dbReference>
<dbReference type="GO" id="GO:0006506">
    <property type="term" value="P:GPI anchor biosynthetic process"/>
    <property type="evidence" value="ECO:0007669"/>
    <property type="project" value="InterPro"/>
</dbReference>
<keyword evidence="7 10" id="KW-1133">Transmembrane helix</keyword>
<evidence type="ECO:0000256" key="4">
    <source>
        <dbReference type="ARBA" id="ARBA00022692"/>
    </source>
</evidence>
<keyword evidence="8 10" id="KW-0472">Membrane</keyword>
<dbReference type="InterPro" id="IPR033308">
    <property type="entry name" value="PGAP5/Cdc1/Ted1"/>
</dbReference>
<dbReference type="STRING" id="431595.K3WEE3"/>
<protein>
    <recommendedName>
        <fullName evidence="11">Calcineurin-like phosphoesterase domain-containing protein</fullName>
    </recommendedName>
</protein>
<dbReference type="GO" id="GO:0016020">
    <property type="term" value="C:membrane"/>
    <property type="evidence" value="ECO:0007669"/>
    <property type="project" value="UniProtKB-SubCell"/>
</dbReference>
<dbReference type="InParanoid" id="K3WEE3"/>
<comment type="similarity">
    <text evidence="3">Belongs to the metallophosphoesterase superfamily. MPPE1 family.</text>
</comment>
<dbReference type="EnsemblProtists" id="PYU1_T003334">
    <property type="protein sequence ID" value="PYU1_T003334"/>
    <property type="gene ID" value="PYU1_G003324"/>
</dbReference>
<keyword evidence="5" id="KW-0479">Metal-binding</keyword>
<dbReference type="SUPFAM" id="SSF56300">
    <property type="entry name" value="Metallo-dependent phosphatases"/>
    <property type="match status" value="1"/>
</dbReference>
<keyword evidence="13" id="KW-1185">Reference proteome</keyword>
<evidence type="ECO:0000313" key="13">
    <source>
        <dbReference type="Proteomes" id="UP000019132"/>
    </source>
</evidence>
<evidence type="ECO:0000256" key="2">
    <source>
        <dbReference type="ARBA" id="ARBA00004141"/>
    </source>
</evidence>